<comment type="caution">
    <text evidence="2">The sequence shown here is derived from an EMBL/GenBank/DDBJ whole genome shotgun (WGS) entry which is preliminary data.</text>
</comment>
<name>A0A8H3W3H5_9PEZI</name>
<feature type="compositionally biased region" description="Basic and acidic residues" evidence="1">
    <location>
        <begin position="78"/>
        <end position="102"/>
    </location>
</feature>
<feature type="region of interest" description="Disordered" evidence="1">
    <location>
        <begin position="65"/>
        <end position="102"/>
    </location>
</feature>
<evidence type="ECO:0000256" key="1">
    <source>
        <dbReference type="SAM" id="MobiDB-lite"/>
    </source>
</evidence>
<feature type="region of interest" description="Disordered" evidence="1">
    <location>
        <begin position="1"/>
        <end position="22"/>
    </location>
</feature>
<feature type="compositionally biased region" description="Basic and acidic residues" evidence="1">
    <location>
        <begin position="1"/>
        <end position="12"/>
    </location>
</feature>
<sequence>MSGSADTKDTHKGCSSQTASPEMRNLILEKLTVLRVQNDHLIQQNMIMIHQNQVMINNNMTVVETLKSMTSPTTSTPDKPDTPDNDTEGKGKELPSKADNNH</sequence>
<evidence type="ECO:0000313" key="3">
    <source>
        <dbReference type="Proteomes" id="UP000434172"/>
    </source>
</evidence>
<keyword evidence="3" id="KW-1185">Reference proteome</keyword>
<protein>
    <submittedName>
        <fullName evidence="2">Uncharacterized protein</fullName>
    </submittedName>
</protein>
<evidence type="ECO:0000313" key="2">
    <source>
        <dbReference type="EMBL" id="KAF0318501.1"/>
    </source>
</evidence>
<accession>A0A8H3W3H5</accession>
<proteinExistence type="predicted"/>
<organism evidence="2 3">
    <name type="scientific">Colletotrichum asianum</name>
    <dbReference type="NCBI Taxonomy" id="702518"/>
    <lineage>
        <taxon>Eukaryota</taxon>
        <taxon>Fungi</taxon>
        <taxon>Dikarya</taxon>
        <taxon>Ascomycota</taxon>
        <taxon>Pezizomycotina</taxon>
        <taxon>Sordariomycetes</taxon>
        <taxon>Hypocreomycetidae</taxon>
        <taxon>Glomerellales</taxon>
        <taxon>Glomerellaceae</taxon>
        <taxon>Colletotrichum</taxon>
        <taxon>Colletotrichum gloeosporioides species complex</taxon>
    </lineage>
</organism>
<gene>
    <name evidence="2" type="ORF">GQ607_014294</name>
</gene>
<dbReference type="OrthoDB" id="4841705at2759"/>
<reference evidence="2 3" key="1">
    <citation type="submission" date="2019-12" db="EMBL/GenBank/DDBJ databases">
        <title>A genome sequence resource for the geographically widespread anthracnose pathogen Colletotrichum asianum.</title>
        <authorList>
            <person name="Meng Y."/>
        </authorList>
    </citation>
    <scope>NUCLEOTIDE SEQUENCE [LARGE SCALE GENOMIC DNA]</scope>
    <source>
        <strain evidence="2 3">ICMP 18580</strain>
    </source>
</reference>
<dbReference type="AlphaFoldDB" id="A0A8H3W3H5"/>
<dbReference type="Proteomes" id="UP000434172">
    <property type="component" value="Unassembled WGS sequence"/>
</dbReference>
<dbReference type="EMBL" id="WOWK01000109">
    <property type="protein sequence ID" value="KAF0318501.1"/>
    <property type="molecule type" value="Genomic_DNA"/>
</dbReference>